<proteinExistence type="predicted"/>
<accession>A0A3B0RXL3</accession>
<name>A0A3B0RXL3_9ZZZZ</name>
<dbReference type="AlphaFoldDB" id="A0A3B0RXL3"/>
<dbReference type="InterPro" id="IPR050772">
    <property type="entry name" value="Hydratase-Decarb/MhpD_sf"/>
</dbReference>
<dbReference type="EC" id="4.2.1.80" evidence="1"/>
<dbReference type="Gene3D" id="3.90.850.10">
    <property type="entry name" value="Fumarylacetoacetase-like, C-terminal domain"/>
    <property type="match status" value="1"/>
</dbReference>
<dbReference type="SUPFAM" id="SSF56529">
    <property type="entry name" value="FAH"/>
    <property type="match status" value="1"/>
</dbReference>
<sequence>MTKTTEADIKKAAEMIRTAHDSRTPCAALHEFIDGDDIAAGYAIQNINTDHWLKAGRRLVGRKTGLTARSVQKQLGVGQPDFGMLFADMAYADGEDIPLDRLIQPKVEGEIAFVLKSDLDQPQMTITDVMGAIDYAVAAIEIVDSRIADWNIRIMDTVADNASSGLYVLGTEPRNLSEIDLHLCGMVIEHRGEPVSTGAGAACLGNPLNATLWLAKTMVEVGRPLTAGDTILSGALGPMVAVTGPGVYELRISGLGSVRASFV</sequence>
<reference evidence="1" key="1">
    <citation type="submission" date="2018-06" db="EMBL/GenBank/DDBJ databases">
        <authorList>
            <person name="Zhirakovskaya E."/>
        </authorList>
    </citation>
    <scope>NUCLEOTIDE SEQUENCE</scope>
</reference>
<keyword evidence="1" id="KW-0456">Lyase</keyword>
<evidence type="ECO:0000313" key="1">
    <source>
        <dbReference type="EMBL" id="VAV95791.1"/>
    </source>
</evidence>
<dbReference type="InterPro" id="IPR036663">
    <property type="entry name" value="Fumarylacetoacetase_C_sf"/>
</dbReference>
<protein>
    <submittedName>
        <fullName evidence="1">2-keto-4-pentenoate hydratase</fullName>
        <ecNumber evidence="1">4.2.1.80</ecNumber>
    </submittedName>
</protein>
<organism evidence="1">
    <name type="scientific">hydrothermal vent metagenome</name>
    <dbReference type="NCBI Taxonomy" id="652676"/>
    <lineage>
        <taxon>unclassified sequences</taxon>
        <taxon>metagenomes</taxon>
        <taxon>ecological metagenomes</taxon>
    </lineage>
</organism>
<dbReference type="GO" id="GO:0008684">
    <property type="term" value="F:2-oxopent-4-enoate hydratase activity"/>
    <property type="evidence" value="ECO:0007669"/>
    <property type="project" value="UniProtKB-EC"/>
</dbReference>
<dbReference type="PANTHER" id="PTHR30143">
    <property type="entry name" value="ACID HYDRATASE"/>
    <property type="match status" value="1"/>
</dbReference>
<dbReference type="GO" id="GO:0005737">
    <property type="term" value="C:cytoplasm"/>
    <property type="evidence" value="ECO:0007669"/>
    <property type="project" value="TreeGrafter"/>
</dbReference>
<dbReference type="EMBL" id="UOEJ01000069">
    <property type="protein sequence ID" value="VAV95791.1"/>
    <property type="molecule type" value="Genomic_DNA"/>
</dbReference>
<gene>
    <name evidence="1" type="ORF">MNBD_ALPHA01-56</name>
</gene>
<dbReference type="PANTHER" id="PTHR30143:SF0">
    <property type="entry name" value="2-KETO-4-PENTENOATE HYDRATASE"/>
    <property type="match status" value="1"/>
</dbReference>